<gene>
    <name evidence="5" type="ORF">D5R40_02805</name>
</gene>
<dbReference type="InterPro" id="IPR045087">
    <property type="entry name" value="Cu-oxidase_fam"/>
</dbReference>
<dbReference type="EMBL" id="RCBY01000008">
    <property type="protein sequence ID" value="RQH55373.1"/>
    <property type="molecule type" value="Genomic_DNA"/>
</dbReference>
<dbReference type="Proteomes" id="UP000269154">
    <property type="component" value="Unassembled WGS sequence"/>
</dbReference>
<dbReference type="PROSITE" id="PS00080">
    <property type="entry name" value="MULTICOPPER_OXIDASE2"/>
    <property type="match status" value="1"/>
</dbReference>
<evidence type="ECO:0000256" key="1">
    <source>
        <dbReference type="ARBA" id="ARBA00022723"/>
    </source>
</evidence>
<dbReference type="SUPFAM" id="SSF49503">
    <property type="entry name" value="Cupredoxins"/>
    <property type="match status" value="2"/>
</dbReference>
<dbReference type="InterPro" id="IPR033138">
    <property type="entry name" value="Cu_oxidase_CS"/>
</dbReference>
<dbReference type="InterPro" id="IPR011706">
    <property type="entry name" value="Cu-oxidase_C"/>
</dbReference>
<protein>
    <recommendedName>
        <fullName evidence="4">Plastocyanin-like domain-containing protein</fullName>
    </recommendedName>
</protein>
<dbReference type="PROSITE" id="PS00079">
    <property type="entry name" value="MULTICOPPER_OXIDASE1"/>
    <property type="match status" value="1"/>
</dbReference>
<evidence type="ECO:0000256" key="3">
    <source>
        <dbReference type="SAM" id="MobiDB-lite"/>
    </source>
</evidence>
<feature type="domain" description="Plastocyanin-like" evidence="4">
    <location>
        <begin position="576"/>
        <end position="723"/>
    </location>
</feature>
<dbReference type="AlphaFoldDB" id="A0A3N6RQU7"/>
<organism evidence="5 6">
    <name type="scientific">Okeania hirsuta</name>
    <dbReference type="NCBI Taxonomy" id="1458930"/>
    <lineage>
        <taxon>Bacteria</taxon>
        <taxon>Bacillati</taxon>
        <taxon>Cyanobacteriota</taxon>
        <taxon>Cyanophyceae</taxon>
        <taxon>Oscillatoriophycideae</taxon>
        <taxon>Oscillatoriales</taxon>
        <taxon>Microcoleaceae</taxon>
        <taxon>Okeania</taxon>
    </lineage>
</organism>
<evidence type="ECO:0000259" key="4">
    <source>
        <dbReference type="Pfam" id="PF07731"/>
    </source>
</evidence>
<name>A0A3N6RQU7_9CYAN</name>
<evidence type="ECO:0000313" key="6">
    <source>
        <dbReference type="Proteomes" id="UP000269154"/>
    </source>
</evidence>
<dbReference type="Pfam" id="PF07731">
    <property type="entry name" value="Cu-oxidase_2"/>
    <property type="match status" value="1"/>
</dbReference>
<dbReference type="InterPro" id="IPR002355">
    <property type="entry name" value="Cu_oxidase_Cu_BS"/>
</dbReference>
<dbReference type="PANTHER" id="PTHR11709">
    <property type="entry name" value="MULTI-COPPER OXIDASE"/>
    <property type="match status" value="1"/>
</dbReference>
<proteinExistence type="predicted"/>
<feature type="region of interest" description="Disordered" evidence="3">
    <location>
        <begin position="174"/>
        <end position="197"/>
    </location>
</feature>
<accession>A0A3N6RQU7</accession>
<comment type="caution">
    <text evidence="5">The sequence shown here is derived from an EMBL/GenBank/DDBJ whole genome shotgun (WGS) entry which is preliminary data.</text>
</comment>
<dbReference type="OrthoDB" id="9757546at2"/>
<keyword evidence="2" id="KW-0560">Oxidoreductase</keyword>
<dbReference type="Gene3D" id="2.60.40.420">
    <property type="entry name" value="Cupredoxins - blue copper proteins"/>
    <property type="match status" value="3"/>
</dbReference>
<dbReference type="RefSeq" id="WP_124154194.1">
    <property type="nucleotide sequence ID" value="NZ_CAWOLW010000695.1"/>
</dbReference>
<feature type="compositionally biased region" description="Polar residues" evidence="3">
    <location>
        <begin position="1"/>
        <end position="15"/>
    </location>
</feature>
<keyword evidence="1" id="KW-0479">Metal-binding</keyword>
<reference evidence="5 6" key="1">
    <citation type="journal article" date="2018" name="ACS Chem. Biol.">
        <title>Ketoreductase domain dysfunction expands chemodiversity: malyngamide biosynthesis in the cyanobacterium Okeania hirsuta.</title>
        <authorList>
            <person name="Moss N.A."/>
            <person name="Leao T."/>
            <person name="Rankin M."/>
            <person name="McCullough T.M."/>
            <person name="Qu P."/>
            <person name="Korobeynikov A."/>
            <person name="Smith J.L."/>
            <person name="Gerwick L."/>
            <person name="Gerwick W.H."/>
        </authorList>
    </citation>
    <scope>NUCLEOTIDE SEQUENCE [LARGE SCALE GENOMIC DNA]</scope>
    <source>
        <strain evidence="5 6">PAB10Feb10-1</strain>
    </source>
</reference>
<dbReference type="PANTHER" id="PTHR11709:SF518">
    <property type="entry name" value="MULTICOPPER OXIDASE"/>
    <property type="match status" value="1"/>
</dbReference>
<evidence type="ECO:0000313" key="5">
    <source>
        <dbReference type="EMBL" id="RQH55373.1"/>
    </source>
</evidence>
<dbReference type="InterPro" id="IPR008972">
    <property type="entry name" value="Cupredoxin"/>
</dbReference>
<dbReference type="GO" id="GO:0016491">
    <property type="term" value="F:oxidoreductase activity"/>
    <property type="evidence" value="ECO:0007669"/>
    <property type="project" value="UniProtKB-KW"/>
</dbReference>
<sequence length="743" mass="82483">MTTYYDDSNSPQQKTIVRDDDLGNQDSLPGRVKIVDYAPKNPPNNMVGTFTPPTIVVSPSEKEGDDFFRPNSINLDLTNDLPVNVQLAGDLPQTKENLESVSQYTNIHYHGFNVSPLLGADDVLVDVPSNVTPKPIDVPSRSEDEIELNGTASSDDVKVTYNVFSDNRYKLIPVPPLGETTPDSSSGSEGDLPGGYYDGDDPAAPKYGGPTTEYKMDVKIPYVHQSGLFWYHSHAHSLSDNQVRAGLSGGIIIKGSDQYYEILSSEKGIKVATGTPSTPLKEPEKFSVNQKVMMFKDFNDVLAGGSADCFTLNGQVNPSITIKPGEVQLWRIANVGADQYMNIALEEADISKPAFARPNKKPNFYILARDADFVEQVVPTDSVLLPPASRVEVLVVGGNTVSGNKTYNLVSDLTTGLTEGEKWVGEEGGQLKSYLLATVEVDGEEPVCYEDKNQRKLGLTIGSISCTQDQEELYAYIEKQTPTTQTGRDGDPDVDKILPDPEILFDGYYEDNDYTIKECESRTEDFVNNSCLTPSTLYSDPLTKKRYFYFSQSFPKFFLKGFEKKQTASKTDLEIQELYDGNRIDKISRIGDLEEWHLVNVTPATHVFHIHQLDFVVTEVTLNQDPCKGIEAQKCTYNNYEVGTYKGETKDPEYKGCTKNDGDNTFTCPLLPQGYRDVINLPPSSTTTVRIPFVNPFITGPFVYHCHILFHEDRGMMNNLKVVNTKGYGGEEVIPQLQQISGR</sequence>
<dbReference type="GO" id="GO:0005507">
    <property type="term" value="F:copper ion binding"/>
    <property type="evidence" value="ECO:0007669"/>
    <property type="project" value="InterPro"/>
</dbReference>
<evidence type="ECO:0000256" key="2">
    <source>
        <dbReference type="ARBA" id="ARBA00023002"/>
    </source>
</evidence>
<keyword evidence="6" id="KW-1185">Reference proteome</keyword>
<feature type="region of interest" description="Disordered" evidence="3">
    <location>
        <begin position="1"/>
        <end position="25"/>
    </location>
</feature>